<dbReference type="PANTHER" id="PTHR48080:SF2">
    <property type="entry name" value="D-GALACTONATE DEHYDRATASE"/>
    <property type="match status" value="1"/>
</dbReference>
<feature type="site" description="Increases basicity of active site His" evidence="4">
    <location>
        <position position="258"/>
    </location>
</feature>
<feature type="active site" description="Proton donor/acceptor" evidence="4">
    <location>
        <position position="185"/>
    </location>
</feature>
<dbReference type="UniPathway" id="UPA00081">
    <property type="reaction ID" value="UER00518"/>
</dbReference>
<evidence type="ECO:0000256" key="4">
    <source>
        <dbReference type="HAMAP-Rule" id="MF_01289"/>
    </source>
</evidence>
<comment type="cofactor">
    <cofactor evidence="4">
        <name>Mg(2+)</name>
        <dbReference type="ChEBI" id="CHEBI:18420"/>
    </cofactor>
    <text evidence="4">Binds 1 Mg(2+) ion per subunit.</text>
</comment>
<evidence type="ECO:0000313" key="6">
    <source>
        <dbReference type="EMBL" id="MRW83165.1"/>
    </source>
</evidence>
<dbReference type="SFLD" id="SFLDF00003">
    <property type="entry name" value="D-galactonate_dehydratase"/>
    <property type="match status" value="1"/>
</dbReference>
<gene>
    <name evidence="4 6" type="primary">dgoD</name>
    <name evidence="6" type="ORF">GJ698_03550</name>
</gene>
<dbReference type="SUPFAM" id="SSF54826">
    <property type="entry name" value="Enolase N-terminal domain-like"/>
    <property type="match status" value="1"/>
</dbReference>
<proteinExistence type="inferred from homology"/>
<dbReference type="NCBIfam" id="NF010624">
    <property type="entry name" value="PRK14017.1"/>
    <property type="match status" value="1"/>
</dbReference>
<dbReference type="AlphaFoldDB" id="A0A844D052"/>
<evidence type="ECO:0000256" key="3">
    <source>
        <dbReference type="ARBA" id="ARBA00023239"/>
    </source>
</evidence>
<dbReference type="Proteomes" id="UP000439986">
    <property type="component" value="Unassembled WGS sequence"/>
</dbReference>
<evidence type="ECO:0000256" key="1">
    <source>
        <dbReference type="ARBA" id="ARBA00022723"/>
    </source>
</evidence>
<comment type="catalytic activity">
    <reaction evidence="4">
        <text>D-galactonate = 2-dehydro-3-deoxy-D-galactonate + H2O</text>
        <dbReference type="Rhea" id="RHEA:18649"/>
        <dbReference type="ChEBI" id="CHEBI:12931"/>
        <dbReference type="ChEBI" id="CHEBI:15377"/>
        <dbReference type="ChEBI" id="CHEBI:57989"/>
        <dbReference type="EC" id="4.2.1.6"/>
    </reaction>
</comment>
<dbReference type="HAMAP" id="MF_01289">
    <property type="entry name" value="Galacton_dehydrat"/>
    <property type="match status" value="1"/>
</dbReference>
<dbReference type="Pfam" id="PF13378">
    <property type="entry name" value="MR_MLE_C"/>
    <property type="match status" value="1"/>
</dbReference>
<dbReference type="InterPro" id="IPR029065">
    <property type="entry name" value="Enolase_C-like"/>
</dbReference>
<feature type="binding site" evidence="4">
    <location>
        <position position="235"/>
    </location>
    <ligand>
        <name>Mg(2+)</name>
        <dbReference type="ChEBI" id="CHEBI:18420"/>
    </ligand>
</feature>
<dbReference type="InterPro" id="IPR036849">
    <property type="entry name" value="Enolase-like_C_sf"/>
</dbReference>
<dbReference type="PROSITE" id="PS00908">
    <property type="entry name" value="MR_MLE_1"/>
    <property type="match status" value="1"/>
</dbReference>
<dbReference type="GO" id="GO:0008869">
    <property type="term" value="F:galactonate dehydratase activity"/>
    <property type="evidence" value="ECO:0007669"/>
    <property type="project" value="UniProtKB-UniRule"/>
</dbReference>
<keyword evidence="2 4" id="KW-0460">Magnesium</keyword>
<comment type="similarity">
    <text evidence="4">Belongs to the mandelate racemase/muconate lactonizing enzyme family. GalD subfamily.</text>
</comment>
<comment type="function">
    <text evidence="4">Catalyzes the dehydration of D-galactonate to 2-keto-3-deoxy-D-galactonate.</text>
</comment>
<dbReference type="EC" id="4.2.1.6" evidence="4"/>
<dbReference type="InterPro" id="IPR018110">
    <property type="entry name" value="Mandel_Rmase/mucon_lact_enz_CS"/>
</dbReference>
<dbReference type="PROSITE" id="PS00909">
    <property type="entry name" value="MR_MLE_2"/>
    <property type="match status" value="1"/>
</dbReference>
<evidence type="ECO:0000256" key="2">
    <source>
        <dbReference type="ARBA" id="ARBA00022842"/>
    </source>
</evidence>
<comment type="miscellaneous">
    <text evidence="4">Reaction proceeds via an anti dehydration.</text>
</comment>
<dbReference type="InterPro" id="IPR013342">
    <property type="entry name" value="Mandelate_racemase_C"/>
</dbReference>
<dbReference type="InterPro" id="IPR013341">
    <property type="entry name" value="Mandelate_racemase_N_dom"/>
</dbReference>
<keyword evidence="1 4" id="KW-0479">Metal-binding</keyword>
<dbReference type="CDD" id="cd03325">
    <property type="entry name" value="D-galactonate_dehydratase"/>
    <property type="match status" value="1"/>
</dbReference>
<dbReference type="Gene3D" id="3.20.20.120">
    <property type="entry name" value="Enolase-like C-terminal domain"/>
    <property type="match status" value="1"/>
</dbReference>
<comment type="pathway">
    <text evidence="4">Carbohydrate acid metabolism; D-galactonate degradation; D-glyceraldehyde 3-phosphate and pyruvate from D-galactonate: step 1/3.</text>
</comment>
<name>A0A844D052_9BURK</name>
<keyword evidence="7" id="KW-1185">Reference proteome</keyword>
<reference evidence="6 7" key="1">
    <citation type="submission" date="2019-11" db="EMBL/GenBank/DDBJ databases">
        <title>Novel species isolated from a subtropical stream in China.</title>
        <authorList>
            <person name="Lu H."/>
        </authorList>
    </citation>
    <scope>NUCLEOTIDE SEQUENCE [LARGE SCALE GENOMIC DNA]</scope>
    <source>
        <strain evidence="6 7">FT26W</strain>
    </source>
</reference>
<organism evidence="6 7">
    <name type="scientific">Duganella aquatilis</name>
    <dbReference type="NCBI Taxonomy" id="2666082"/>
    <lineage>
        <taxon>Bacteria</taxon>
        <taxon>Pseudomonadati</taxon>
        <taxon>Pseudomonadota</taxon>
        <taxon>Betaproteobacteria</taxon>
        <taxon>Burkholderiales</taxon>
        <taxon>Oxalobacteraceae</taxon>
        <taxon>Telluria group</taxon>
        <taxon>Duganella</taxon>
    </lineage>
</organism>
<dbReference type="PANTHER" id="PTHR48080">
    <property type="entry name" value="D-GALACTONATE DEHYDRATASE-RELATED"/>
    <property type="match status" value="1"/>
</dbReference>
<feature type="site" description="Transition state stabilizer" evidence="4">
    <location>
        <position position="310"/>
    </location>
</feature>
<dbReference type="GO" id="GO:0000287">
    <property type="term" value="F:magnesium ion binding"/>
    <property type="evidence" value="ECO:0007669"/>
    <property type="project" value="UniProtKB-UniRule"/>
</dbReference>
<evidence type="ECO:0000313" key="7">
    <source>
        <dbReference type="Proteomes" id="UP000439986"/>
    </source>
</evidence>
<feature type="active site" description="Proton donor/acceptor" evidence="4">
    <location>
        <position position="285"/>
    </location>
</feature>
<dbReference type="EMBL" id="WKJL01000001">
    <property type="protein sequence ID" value="MRW83165.1"/>
    <property type="molecule type" value="Genomic_DNA"/>
</dbReference>
<dbReference type="GO" id="GO:0009063">
    <property type="term" value="P:amino acid catabolic process"/>
    <property type="evidence" value="ECO:0007669"/>
    <property type="project" value="InterPro"/>
</dbReference>
<sequence>MKIIKLTTYRVPPRWMLLKIETDEGVVGWGEPVIEGRARTVETAVQEMEPYLIGQDPSRINDLWQTMYRAGFYRGGAILMSAIAGIDQALWDIKGKVLGKPVYELLGGLVRDRMKMYSWVGGDRPSDIIEQIRTLQKGGFNTFKMNGTEELGMLDTSAKVDEAVRRVAEIREAFGTTIEFGLDFHGRVAAPMAKTLLRELEQFRPLFVEEPVLAEQAEYYPRLAEMTSIPLAAGERMYSRFEFKNVFAAGGLSIVQPDLSHAGGITECLKIASMAEAYDITLAPHCPLGPVALAACLTVDFVSYNAVLQEQSMGIHYNKGGELLDYVVNKEDFKIVDGYCNPLPKPGLGVVVDEERVIEASKNAPDWRNPVWRHEDGSVAEW</sequence>
<comment type="caution">
    <text evidence="6">The sequence shown here is derived from an EMBL/GenBank/DDBJ whole genome shotgun (WGS) entry which is preliminary data.</text>
</comment>
<protein>
    <recommendedName>
        <fullName evidence="4">D-galactonate dehydratase</fullName>
        <shortName evidence="4">GalD</shortName>
        <ecNumber evidence="4">4.2.1.6</ecNumber>
    </recommendedName>
</protein>
<keyword evidence="3 4" id="KW-0456">Lyase</keyword>
<evidence type="ECO:0000259" key="5">
    <source>
        <dbReference type="SMART" id="SM00922"/>
    </source>
</evidence>
<feature type="domain" description="Mandelate racemase/muconate lactonizing enzyme C-terminal" evidence="5">
    <location>
        <begin position="125"/>
        <end position="230"/>
    </location>
</feature>
<accession>A0A844D052</accession>
<dbReference type="InterPro" id="IPR029017">
    <property type="entry name" value="Enolase-like_N"/>
</dbReference>
<dbReference type="FunFam" id="3.30.390.10:FF:000003">
    <property type="entry name" value="D-galactonate dehydratase"/>
    <property type="match status" value="1"/>
</dbReference>
<feature type="binding site" evidence="4">
    <location>
        <position position="209"/>
    </location>
    <ligand>
        <name>Mg(2+)</name>
        <dbReference type="ChEBI" id="CHEBI:18420"/>
    </ligand>
</feature>
<dbReference type="Pfam" id="PF02746">
    <property type="entry name" value="MR_MLE_N"/>
    <property type="match status" value="1"/>
</dbReference>
<dbReference type="RefSeq" id="WP_154356179.1">
    <property type="nucleotide sequence ID" value="NZ_WKJL01000001.1"/>
</dbReference>
<dbReference type="SUPFAM" id="SSF51604">
    <property type="entry name" value="Enolase C-terminal domain-like"/>
    <property type="match status" value="1"/>
</dbReference>
<dbReference type="SMART" id="SM00922">
    <property type="entry name" value="MR_MLE"/>
    <property type="match status" value="1"/>
</dbReference>
<dbReference type="SFLD" id="SFLDG00179">
    <property type="entry name" value="mandelate_racemase"/>
    <property type="match status" value="1"/>
</dbReference>
<dbReference type="GO" id="GO:0034194">
    <property type="term" value="P:D-galactonate catabolic process"/>
    <property type="evidence" value="ECO:0007669"/>
    <property type="project" value="UniProtKB-UniRule"/>
</dbReference>
<dbReference type="SFLD" id="SFLDS00001">
    <property type="entry name" value="Enolase"/>
    <property type="match status" value="1"/>
</dbReference>
<dbReference type="InterPro" id="IPR023592">
    <property type="entry name" value="Galactonate_deHydtase"/>
</dbReference>
<dbReference type="InterPro" id="IPR034593">
    <property type="entry name" value="DgoD-like"/>
</dbReference>
<dbReference type="Gene3D" id="3.30.390.10">
    <property type="entry name" value="Enolase-like, N-terminal domain"/>
    <property type="match status" value="1"/>
</dbReference>
<feature type="binding site" evidence="4">
    <location>
        <position position="183"/>
    </location>
    <ligand>
        <name>Mg(2+)</name>
        <dbReference type="ChEBI" id="CHEBI:18420"/>
    </ligand>
</feature>